<sequence>GGILDIEVVDTLKVDGYIWANSRDLVGDRSGGSGGSGGSILIRTGNFTGSHTGAIRALGGTGQIENVDGKGASGSGSGGRIAIYHSTSRLISPYRGTYDTEGGTVGSVAEAGAAGTVFLHHVGLDHTTLRIDNKDRFPKVEDTAITNSGRRLDLSAASVATMSRDGFNVSASAKYTYLDLPSNFYLVQYLFDQSLEKSATQSYMSAATVASIEVQLNQTLFINNVRVFPISNGSSTSFKVTGYDTAGEFEITSEYVKLPSQTVQGSFIELPVMRDAIKIEFSLQSPTYATLSQLEIFVGGENVFDRYLKDLVLTINFKPIEGD</sequence>
<protein>
    <submittedName>
        <fullName evidence="1">Uncharacterized protein</fullName>
    </submittedName>
</protein>
<evidence type="ECO:0000313" key="2">
    <source>
        <dbReference type="Proteomes" id="UP001209878"/>
    </source>
</evidence>
<organism evidence="1 2">
    <name type="scientific">Ridgeia piscesae</name>
    <name type="common">Tubeworm</name>
    <dbReference type="NCBI Taxonomy" id="27915"/>
    <lineage>
        <taxon>Eukaryota</taxon>
        <taxon>Metazoa</taxon>
        <taxon>Spiralia</taxon>
        <taxon>Lophotrochozoa</taxon>
        <taxon>Annelida</taxon>
        <taxon>Polychaeta</taxon>
        <taxon>Sedentaria</taxon>
        <taxon>Canalipalpata</taxon>
        <taxon>Sabellida</taxon>
        <taxon>Siboglinidae</taxon>
        <taxon>Ridgeia</taxon>
    </lineage>
</organism>
<dbReference type="EMBL" id="JAODUO010000090">
    <property type="protein sequence ID" value="KAK2190041.1"/>
    <property type="molecule type" value="Genomic_DNA"/>
</dbReference>
<dbReference type="AlphaFoldDB" id="A0AAD9P8T2"/>
<dbReference type="Proteomes" id="UP001209878">
    <property type="component" value="Unassembled WGS sequence"/>
</dbReference>
<proteinExistence type="predicted"/>
<reference evidence="1" key="1">
    <citation type="journal article" date="2023" name="Mol. Biol. Evol.">
        <title>Third-Generation Sequencing Reveals the Adaptive Role of the Epigenome in Three Deep-Sea Polychaetes.</title>
        <authorList>
            <person name="Perez M."/>
            <person name="Aroh O."/>
            <person name="Sun Y."/>
            <person name="Lan Y."/>
            <person name="Juniper S.K."/>
            <person name="Young C.R."/>
            <person name="Angers B."/>
            <person name="Qian P.Y."/>
        </authorList>
    </citation>
    <scope>NUCLEOTIDE SEQUENCE</scope>
    <source>
        <strain evidence="1">R07B-5</strain>
    </source>
</reference>
<gene>
    <name evidence="1" type="ORF">NP493_91g04042</name>
</gene>
<name>A0AAD9P8T2_RIDPI</name>
<keyword evidence="2" id="KW-1185">Reference proteome</keyword>
<comment type="caution">
    <text evidence="1">The sequence shown here is derived from an EMBL/GenBank/DDBJ whole genome shotgun (WGS) entry which is preliminary data.</text>
</comment>
<accession>A0AAD9P8T2</accession>
<dbReference type="PANTHER" id="PTHR31513:SF2">
    <property type="entry name" value="MRAZ"/>
    <property type="match status" value="1"/>
</dbReference>
<feature type="non-terminal residue" evidence="1">
    <location>
        <position position="323"/>
    </location>
</feature>
<dbReference type="PANTHER" id="PTHR31513">
    <property type="entry name" value="EPHRIN TYPE-B RECEPTOR"/>
    <property type="match status" value="1"/>
</dbReference>
<evidence type="ECO:0000313" key="1">
    <source>
        <dbReference type="EMBL" id="KAK2190041.1"/>
    </source>
</evidence>